<name>A0A0F9PS31_9ZZZZ</name>
<dbReference type="EMBL" id="LAZR01002215">
    <property type="protein sequence ID" value="KKN32974.1"/>
    <property type="molecule type" value="Genomic_DNA"/>
</dbReference>
<protein>
    <submittedName>
        <fullName evidence="1">Uncharacterized protein</fullName>
    </submittedName>
</protein>
<dbReference type="SUPFAM" id="SSF56235">
    <property type="entry name" value="N-terminal nucleophile aminohydrolases (Ntn hydrolases)"/>
    <property type="match status" value="1"/>
</dbReference>
<reference evidence="1" key="1">
    <citation type="journal article" date="2015" name="Nature">
        <title>Complex archaea that bridge the gap between prokaryotes and eukaryotes.</title>
        <authorList>
            <person name="Spang A."/>
            <person name="Saw J.H."/>
            <person name="Jorgensen S.L."/>
            <person name="Zaremba-Niedzwiedzka K."/>
            <person name="Martijn J."/>
            <person name="Lind A.E."/>
            <person name="van Eijk R."/>
            <person name="Schleper C."/>
            <person name="Guy L."/>
            <person name="Ettema T.J."/>
        </authorList>
    </citation>
    <scope>NUCLEOTIDE SEQUENCE</scope>
</reference>
<evidence type="ECO:0000313" key="1">
    <source>
        <dbReference type="EMBL" id="KKN32974.1"/>
    </source>
</evidence>
<comment type="caution">
    <text evidence="1">The sequence shown here is derived from an EMBL/GenBank/DDBJ whole genome shotgun (WGS) entry which is preliminary data.</text>
</comment>
<dbReference type="AlphaFoldDB" id="A0A0F9PS31"/>
<dbReference type="InterPro" id="IPR029055">
    <property type="entry name" value="Ntn_hydrolases_N"/>
</dbReference>
<gene>
    <name evidence="1" type="ORF">LCGC14_0808460</name>
</gene>
<proteinExistence type="predicted"/>
<sequence length="160" mass="18054">MTTIVADKRERCMMADNQSTLYQNIAVPTQKIWRIGDGPNEGTLVGTSGASGPCLVFIEWFRTHAEHDFKECFDDNQFMQIEEEEDFICVLLTPDNKIQIVDRFFIPEDVPLTYYSVGSGSKIALGAMDFGASATEALDIACKRCVYTSKMGRPYQRMEL</sequence>
<accession>A0A0F9PS31</accession>
<dbReference type="Gene3D" id="3.60.20.10">
    <property type="entry name" value="Glutamine Phosphoribosylpyrophosphate, subunit 1, domain 1"/>
    <property type="match status" value="1"/>
</dbReference>
<organism evidence="1">
    <name type="scientific">marine sediment metagenome</name>
    <dbReference type="NCBI Taxonomy" id="412755"/>
    <lineage>
        <taxon>unclassified sequences</taxon>
        <taxon>metagenomes</taxon>
        <taxon>ecological metagenomes</taxon>
    </lineage>
</organism>